<dbReference type="Pfam" id="PF08282">
    <property type="entry name" value="Hydrolase_3"/>
    <property type="match status" value="1"/>
</dbReference>
<dbReference type="InterPro" id="IPR023214">
    <property type="entry name" value="HAD_sf"/>
</dbReference>
<dbReference type="AlphaFoldDB" id="L2F4R5"/>
<accession>L2F4R5</accession>
<sequence length="273" mass="30468">MNKHNTKPAPPKIIFFDIDDTLYLKQQNRVPDSIKQVFLALKQRGILIAIATGRGLGVFPPVILQLIDEIGIDVIVTINGQYVLYRNKPLVDFALDKKDVVFIREYLHKIGVACAYMTADKIVALSETCALKNALNALHIPYTLNANFDDTSQHSEKIYQILAFYDNNQDENLMQILPKHLKTIRWHISGVDILDANGSKARGIKAVLDKLNLNMTQAWAFGDGLNDIEMLKAVGFGIAMGNGHTDLKQVADFVCPNADEDGILKALHKFQVI</sequence>
<dbReference type="InterPro" id="IPR000150">
    <property type="entry name" value="Cof"/>
</dbReference>
<protein>
    <submittedName>
        <fullName evidence="1">Cof-like, HAD superfamily hydrolase</fullName>
    </submittedName>
</protein>
<gene>
    <name evidence="1" type="ORF">MOMA_05561</name>
</gene>
<dbReference type="Gene3D" id="3.30.1240.10">
    <property type="match status" value="1"/>
</dbReference>
<evidence type="ECO:0000313" key="1">
    <source>
        <dbReference type="EMBL" id="ELA08002.1"/>
    </source>
</evidence>
<keyword evidence="1" id="KW-0378">Hydrolase</keyword>
<dbReference type="GO" id="GO:0016791">
    <property type="term" value="F:phosphatase activity"/>
    <property type="evidence" value="ECO:0007669"/>
    <property type="project" value="UniProtKB-ARBA"/>
</dbReference>
<dbReference type="EMBL" id="ANIN01000002">
    <property type="protein sequence ID" value="ELA08002.1"/>
    <property type="molecule type" value="Genomic_DNA"/>
</dbReference>
<dbReference type="Gene3D" id="3.40.50.1000">
    <property type="entry name" value="HAD superfamily/HAD-like"/>
    <property type="match status" value="1"/>
</dbReference>
<dbReference type="SUPFAM" id="SSF56784">
    <property type="entry name" value="HAD-like"/>
    <property type="match status" value="1"/>
</dbReference>
<dbReference type="InterPro" id="IPR036412">
    <property type="entry name" value="HAD-like_sf"/>
</dbReference>
<dbReference type="NCBIfam" id="TIGR00099">
    <property type="entry name" value="Cof-subfamily"/>
    <property type="match status" value="1"/>
</dbReference>
<dbReference type="SFLD" id="SFLDG01140">
    <property type="entry name" value="C2.B:_Phosphomannomutase_and_P"/>
    <property type="match status" value="1"/>
</dbReference>
<dbReference type="PANTHER" id="PTHR10000:SF25">
    <property type="entry name" value="PHOSPHATASE YKRA-RELATED"/>
    <property type="match status" value="1"/>
</dbReference>
<dbReference type="InterPro" id="IPR006379">
    <property type="entry name" value="HAD-SF_hydro_IIB"/>
</dbReference>
<proteinExistence type="predicted"/>
<dbReference type="eggNOG" id="COG0561">
    <property type="taxonomic scope" value="Bacteria"/>
</dbReference>
<comment type="caution">
    <text evidence="1">The sequence shown here is derived from an EMBL/GenBank/DDBJ whole genome shotgun (WGS) entry which is preliminary data.</text>
</comment>
<reference evidence="1 2" key="1">
    <citation type="journal article" date="2013" name="Genome Announc.">
        <title>Genome Sequence of Moraxella macacae 0408225, a Novel Bacterial Species Isolated from a Cynomolgus Macaque with Epistaxis.</title>
        <authorList>
            <person name="Ladner J.T."/>
            <person name="Whitehouse C.A."/>
            <person name="Koroleva G.I."/>
            <person name="Palacios G.F."/>
        </authorList>
    </citation>
    <scope>NUCLEOTIDE SEQUENCE [LARGE SCALE GENOMIC DNA]</scope>
    <source>
        <strain evidence="1 2">0408225</strain>
    </source>
</reference>
<keyword evidence="2" id="KW-1185">Reference proteome</keyword>
<dbReference type="SFLD" id="SFLDS00003">
    <property type="entry name" value="Haloacid_Dehalogenase"/>
    <property type="match status" value="1"/>
</dbReference>
<dbReference type="Proteomes" id="UP000023795">
    <property type="component" value="Unassembled WGS sequence"/>
</dbReference>
<dbReference type="PROSITE" id="PS01229">
    <property type="entry name" value="COF_2"/>
    <property type="match status" value="1"/>
</dbReference>
<name>L2F4R5_9GAMM</name>
<organism evidence="1 2">
    <name type="scientific">Moraxella macacae 0408225</name>
    <dbReference type="NCBI Taxonomy" id="1230338"/>
    <lineage>
        <taxon>Bacteria</taxon>
        <taxon>Pseudomonadati</taxon>
        <taxon>Pseudomonadota</taxon>
        <taxon>Gammaproteobacteria</taxon>
        <taxon>Moraxellales</taxon>
        <taxon>Moraxellaceae</taxon>
        <taxon>Moraxella</taxon>
    </lineage>
</organism>
<dbReference type="OrthoDB" id="3180855at2"/>
<dbReference type="PATRIC" id="fig|1230338.3.peg.1180"/>
<dbReference type="STRING" id="1230338.MOMA_05561"/>
<dbReference type="GO" id="GO:0000287">
    <property type="term" value="F:magnesium ion binding"/>
    <property type="evidence" value="ECO:0007669"/>
    <property type="project" value="UniProtKB-ARBA"/>
</dbReference>
<dbReference type="RefSeq" id="WP_009501514.1">
    <property type="nucleotide sequence ID" value="NZ_ANIN01000002.1"/>
</dbReference>
<dbReference type="PANTHER" id="PTHR10000">
    <property type="entry name" value="PHOSPHOSERINE PHOSPHATASE"/>
    <property type="match status" value="1"/>
</dbReference>
<dbReference type="GO" id="GO:0005829">
    <property type="term" value="C:cytosol"/>
    <property type="evidence" value="ECO:0007669"/>
    <property type="project" value="TreeGrafter"/>
</dbReference>
<evidence type="ECO:0000313" key="2">
    <source>
        <dbReference type="Proteomes" id="UP000023795"/>
    </source>
</evidence>
<dbReference type="NCBIfam" id="TIGR01484">
    <property type="entry name" value="HAD-SF-IIB"/>
    <property type="match status" value="1"/>
</dbReference>